<evidence type="ECO:0000313" key="11">
    <source>
        <dbReference type="EMBL" id="KGO67468.1"/>
    </source>
</evidence>
<dbReference type="SMART" id="SM00822">
    <property type="entry name" value="PKS_KR"/>
    <property type="match status" value="1"/>
</dbReference>
<dbReference type="InterPro" id="IPR014043">
    <property type="entry name" value="Acyl_transferase_dom"/>
</dbReference>
<dbReference type="InterPro" id="IPR016039">
    <property type="entry name" value="Thiolase-like"/>
</dbReference>
<dbReference type="HOGENOM" id="CLU_000022_35_3_1"/>
<dbReference type="OMA" id="AHMGVGT"/>
<evidence type="ECO:0000259" key="8">
    <source>
        <dbReference type="PROSITE" id="PS50075"/>
    </source>
</evidence>
<dbReference type="OrthoDB" id="329835at2759"/>
<dbReference type="InterPro" id="IPR020807">
    <property type="entry name" value="PKS_DH"/>
</dbReference>
<dbReference type="Gene3D" id="3.40.50.720">
    <property type="entry name" value="NAD(P)-binding Rossmann-like Domain"/>
    <property type="match status" value="1"/>
</dbReference>
<accession>A0A0A2KKH6</accession>
<dbReference type="SMART" id="SM00823">
    <property type="entry name" value="PKS_PP"/>
    <property type="match status" value="1"/>
</dbReference>
<dbReference type="InterPro" id="IPR036736">
    <property type="entry name" value="ACP-like_sf"/>
</dbReference>
<keyword evidence="12" id="KW-1185">Reference proteome</keyword>
<feature type="domain" description="Ketosynthase family 3 (KS3)" evidence="9">
    <location>
        <begin position="48"/>
        <end position="477"/>
    </location>
</feature>
<gene>
    <name evidence="11" type="ORF">PITC_009190</name>
</gene>
<dbReference type="PROSITE" id="PS52019">
    <property type="entry name" value="PKS_MFAS_DH"/>
    <property type="match status" value="1"/>
</dbReference>
<dbReference type="GO" id="GO:1901336">
    <property type="term" value="P:lactone biosynthetic process"/>
    <property type="evidence" value="ECO:0007669"/>
    <property type="project" value="UniProtKB-ARBA"/>
</dbReference>
<evidence type="ECO:0000259" key="10">
    <source>
        <dbReference type="PROSITE" id="PS52019"/>
    </source>
</evidence>
<dbReference type="PROSITE" id="PS50075">
    <property type="entry name" value="CARRIER"/>
    <property type="match status" value="1"/>
</dbReference>
<dbReference type="SUPFAM" id="SSF55048">
    <property type="entry name" value="Probable ACP-binding domain of malonyl-CoA ACP transacylase"/>
    <property type="match status" value="1"/>
</dbReference>
<dbReference type="SMART" id="SM01294">
    <property type="entry name" value="PKS_PP_betabranch"/>
    <property type="match status" value="1"/>
</dbReference>
<organism evidence="11 12">
    <name type="scientific">Penicillium italicum</name>
    <name type="common">Blue mold</name>
    <dbReference type="NCBI Taxonomy" id="40296"/>
    <lineage>
        <taxon>Eukaryota</taxon>
        <taxon>Fungi</taxon>
        <taxon>Dikarya</taxon>
        <taxon>Ascomycota</taxon>
        <taxon>Pezizomycotina</taxon>
        <taxon>Eurotiomycetes</taxon>
        <taxon>Eurotiomycetidae</taxon>
        <taxon>Eurotiales</taxon>
        <taxon>Aspergillaceae</taxon>
        <taxon>Penicillium</taxon>
    </lineage>
</organism>
<dbReference type="SMART" id="SM00825">
    <property type="entry name" value="PKS_KS"/>
    <property type="match status" value="1"/>
</dbReference>
<evidence type="ECO:0000256" key="2">
    <source>
        <dbReference type="ARBA" id="ARBA00022553"/>
    </source>
</evidence>
<sequence>MIASTSSTEGLTPAETAEGSNNSKGTTTPVTSAEDAEMQDDLHQNETHDDIAIIGMACRVPGDVQSPSALWQFLLDKGDASGDMPPWRWDPYRQRHPRNAAVLAQTTAKGYFLNDIDQFDAAFFAISPREAEQMDPQQRIALEVAWEALEDAGISPSHLAGSNTSVYMGVNSDDYAKLVLEDLPDVGAHMGVGTAYCGIPSRISYLLDLMGPSVALDAACASSLVAVHHARQAIRAGETDLAIAGGVNALLGPGLTRVLDEAGAISADGKCRSFDDSASGYGRGEGAGVVILKRLDRALADGDQVLAVLKGSAVASDGKTLGIMAPNAQAQLLVAQKALKEANVTSDSISYIEAHATSTSLGDPTETSALAEVYGVGSGRHPSNPCYIGSIKPNIGHLEAGAGVMGLIKAVLVLRHGQVPPQANLQTLNSKIAWNESLLRPARELVTLSNGNPSRPLRAAIASYGYSGTVSHAIIEAFEGRSLFAERLGQIPDSDAAPVLLLMSVPQANRINTTAEGLSRWLRDTDGAVSLATVASTLSQRRAHHRFRHAIVADSVANAIATLDDLAKDVPNRWAINDRIGTEAAKGVVWVFSGHGAQWPDMGRELFHSSPVFGEVVRNLEPIIQAELGFSAIETLHAGCPDRTDVIQAMTFLMHLGIAAVLEAESGPPTAVVGHSLGEAAAAVTSGALTWHEAALVVCRRARLYREFMGQGAMALVRLPASEARARIATHPGASVAIEASPTACVVSGTVDAICNISEQWREEGVEVRAVATDVPFHTPLLEKLAGPLCDALKGELHPQVPHRPLYSTSLLDPRSEVPRDVEYWVKNMIQPVLLQSTVAALVDDGFRAFVEVASHPIITHSIVETVSEQTTDRFIATPTMVREKQARKSILAAVGRLHCFGCAVKPTDLDPTAPWSSSVPGTIWHHQPFYRAVSGMTATQLDSTHKPAANDLLGTRTALWGTDEVLYQTRLEEDNRPFPGRHPLHGSEIVPAAVLLHTFLRALSPRSVEEVSLQVPVVVSPAREIQIRHNTRNITITSRLEESTSNEDGSWLVNTTATVGAADAAPSVSHINIAEIGKGLPQKLLNSFSMDYLASVGVSAMGFPWRVAHHVASENEMLARVDANPDSLPGMDDPLASIMDAATSIASTLWHRKPRLRMPTAVRRVVAVDVTTPQVVYIHCTKAQSSVDEADVIISSEDGTVLMEIQGMSFAGVEGESLSRKSTSGLVHQISWPPATLVEEPLKFSHIAFLVPDATNTHVETYQRQLQSRDISTSIHHHASDLPLTTHSSLAIVYLPQVTDQIFETATSTCNGLVSAAQVILSFSNNPTVRLFTLTSENNLGHSALTGLGRILHTEHPEIWGSLIDLEDPSIFPLMAMRYVRNADVIKIQDGVPRTACLRPLRSAPLHPTAGPAALTFSPASTYLITGGLGCLGLSVAQWMVGQGARRILLLSRRSLPPRSTWTASHEPKTQSIIQSILSLERLGATIHSLTIDISHPSAVINLRSALATLNLPPVAGVVHAAGILRDQLVEQITPEAFEAVLAPKIAGALALHAVFPPNSPDLDFFVLFSSCGQLLGFPGQASYASGNSFLDALARSRRKEGDNSISLLWTSWRGMGMGASSNGALEAELYARGITDVTPDEAFRAWSSISASEGADHGVVLRARPLESGEPVPHAILRGIVTRKQRVANEVTGEGGEQRKKLTGTELAEYLRVAVKKCVSTTLSIPEDEVDETVALPEMGMDSVMTVNFRMSLQQTLTVSVGPTLVWKYPTVHHLVEYFSQVFDEI</sequence>
<keyword evidence="2" id="KW-0597">Phosphoprotein</keyword>
<reference evidence="11 12" key="1">
    <citation type="journal article" date="2015" name="Mol. Plant Microbe Interact.">
        <title>Genome, transcriptome, and functional analyses of Penicillium expansum provide new insights into secondary metabolism and pathogenicity.</title>
        <authorList>
            <person name="Ballester A.R."/>
            <person name="Marcet-Houben M."/>
            <person name="Levin E."/>
            <person name="Sela N."/>
            <person name="Selma-Lazaro C."/>
            <person name="Carmona L."/>
            <person name="Wisniewski M."/>
            <person name="Droby S."/>
            <person name="Gonzalez-Candelas L."/>
            <person name="Gabaldon T."/>
        </authorList>
    </citation>
    <scope>NUCLEOTIDE SEQUENCE [LARGE SCALE GENOMIC DNA]</scope>
    <source>
        <strain evidence="11 12">PHI-1</strain>
    </source>
</reference>
<dbReference type="PROSITE" id="PS52004">
    <property type="entry name" value="KS3_2"/>
    <property type="match status" value="1"/>
</dbReference>
<dbReference type="Gene3D" id="1.10.1200.10">
    <property type="entry name" value="ACP-like"/>
    <property type="match status" value="1"/>
</dbReference>
<evidence type="ECO:0000256" key="5">
    <source>
        <dbReference type="ARBA" id="ARBA00038879"/>
    </source>
</evidence>
<evidence type="ECO:0000256" key="6">
    <source>
        <dbReference type="PROSITE-ProRule" id="PRU01363"/>
    </source>
</evidence>
<feature type="region of interest" description="N-terminal hotdog fold" evidence="6">
    <location>
        <begin position="951"/>
        <end position="1067"/>
    </location>
</feature>
<dbReference type="Pfam" id="PF00550">
    <property type="entry name" value="PP-binding"/>
    <property type="match status" value="1"/>
</dbReference>
<keyword evidence="3 11" id="KW-0808">Transferase</keyword>
<evidence type="ECO:0000256" key="7">
    <source>
        <dbReference type="SAM" id="MobiDB-lite"/>
    </source>
</evidence>
<dbReference type="SMART" id="SM00827">
    <property type="entry name" value="PKS_AT"/>
    <property type="match status" value="1"/>
</dbReference>
<dbReference type="InterPro" id="IPR020806">
    <property type="entry name" value="PKS_PP-bd"/>
</dbReference>
<evidence type="ECO:0000256" key="3">
    <source>
        <dbReference type="ARBA" id="ARBA00022679"/>
    </source>
</evidence>
<dbReference type="InterPro" id="IPR050091">
    <property type="entry name" value="PKS_NRPS_Biosynth_Enz"/>
</dbReference>
<dbReference type="PhylomeDB" id="A0A0A2KKH6"/>
<dbReference type="GO" id="GO:0004315">
    <property type="term" value="F:3-oxoacyl-[acyl-carrier-protein] synthase activity"/>
    <property type="evidence" value="ECO:0007669"/>
    <property type="project" value="InterPro"/>
</dbReference>
<dbReference type="CDD" id="cd00833">
    <property type="entry name" value="PKS"/>
    <property type="match status" value="1"/>
</dbReference>
<dbReference type="Pfam" id="PF21089">
    <property type="entry name" value="PKS_DH_N"/>
    <property type="match status" value="1"/>
</dbReference>
<dbReference type="Gene3D" id="3.40.47.10">
    <property type="match status" value="1"/>
</dbReference>
<name>A0A0A2KKH6_PENIT</name>
<dbReference type="GO" id="GO:0030639">
    <property type="term" value="P:polyketide biosynthetic process"/>
    <property type="evidence" value="ECO:0007669"/>
    <property type="project" value="UniProtKB-ARBA"/>
</dbReference>
<dbReference type="Gene3D" id="3.30.70.250">
    <property type="entry name" value="Malonyl-CoA ACP transacylase, ACP-binding"/>
    <property type="match status" value="1"/>
</dbReference>
<dbReference type="GO" id="GO:0031177">
    <property type="term" value="F:phosphopantetheine binding"/>
    <property type="evidence" value="ECO:0007669"/>
    <property type="project" value="InterPro"/>
</dbReference>
<evidence type="ECO:0000259" key="9">
    <source>
        <dbReference type="PROSITE" id="PS52004"/>
    </source>
</evidence>
<dbReference type="STRING" id="40296.A0A0A2KKH6"/>
<dbReference type="SUPFAM" id="SSF53901">
    <property type="entry name" value="Thiolase-like"/>
    <property type="match status" value="1"/>
</dbReference>
<dbReference type="InterPro" id="IPR001227">
    <property type="entry name" value="Ac_transferase_dom_sf"/>
</dbReference>
<feature type="domain" description="PKS/mFAS DH" evidence="10">
    <location>
        <begin position="951"/>
        <end position="1220"/>
    </location>
</feature>
<dbReference type="InterPro" id="IPR016035">
    <property type="entry name" value="Acyl_Trfase/lysoPLipase"/>
</dbReference>
<dbReference type="InterPro" id="IPR009081">
    <property type="entry name" value="PP-bd_ACP"/>
</dbReference>
<keyword evidence="4" id="KW-0511">Multifunctional enzyme</keyword>
<dbReference type="PANTHER" id="PTHR43775:SF22">
    <property type="entry name" value="SYNTHASE, PUTATIVE (JCVI)-RELATED"/>
    <property type="match status" value="1"/>
</dbReference>
<dbReference type="EMBL" id="JQGA01001283">
    <property type="protein sequence ID" value="KGO67468.1"/>
    <property type="molecule type" value="Genomic_DNA"/>
</dbReference>
<dbReference type="InterPro" id="IPR042104">
    <property type="entry name" value="PKS_dehydratase_sf"/>
</dbReference>
<dbReference type="Pfam" id="PF02801">
    <property type="entry name" value="Ketoacyl-synt_C"/>
    <property type="match status" value="1"/>
</dbReference>
<dbReference type="InterPro" id="IPR013968">
    <property type="entry name" value="PKS_KR"/>
</dbReference>
<dbReference type="GO" id="GO:0050641">
    <property type="term" value="F:6-methylsalicylic acid synthase activity"/>
    <property type="evidence" value="ECO:0007669"/>
    <property type="project" value="UniProtKB-EC"/>
</dbReference>
<dbReference type="InterPro" id="IPR049900">
    <property type="entry name" value="PKS_mFAS_DH"/>
</dbReference>
<dbReference type="InterPro" id="IPR057326">
    <property type="entry name" value="KR_dom"/>
</dbReference>
<dbReference type="Gene3D" id="3.10.129.110">
    <property type="entry name" value="Polyketide synthase dehydratase"/>
    <property type="match status" value="1"/>
</dbReference>
<dbReference type="Pfam" id="PF00698">
    <property type="entry name" value="Acyl_transf_1"/>
    <property type="match status" value="1"/>
</dbReference>
<dbReference type="GO" id="GO:0016787">
    <property type="term" value="F:hydrolase activity"/>
    <property type="evidence" value="ECO:0007669"/>
    <property type="project" value="UniProtKB-KW"/>
</dbReference>
<dbReference type="SUPFAM" id="SSF47336">
    <property type="entry name" value="ACP-like"/>
    <property type="match status" value="1"/>
</dbReference>
<protein>
    <recommendedName>
        <fullName evidence="5">6-methylsalicylic acid synthase</fullName>
        <ecNumber evidence="5">2.3.1.165</ecNumber>
    </recommendedName>
</protein>
<feature type="domain" description="Carrier" evidence="8">
    <location>
        <begin position="1711"/>
        <end position="1785"/>
    </location>
</feature>
<keyword evidence="1" id="KW-0596">Phosphopantetheine</keyword>
<comment type="caution">
    <text evidence="11">The sequence shown here is derived from an EMBL/GenBank/DDBJ whole genome shotgun (WGS) entry which is preliminary data.</text>
</comment>
<feature type="region of interest" description="C-terminal hotdog fold" evidence="6">
    <location>
        <begin position="1082"/>
        <end position="1220"/>
    </location>
</feature>
<dbReference type="InterPro" id="IPR014031">
    <property type="entry name" value="Ketoacyl_synth_C"/>
</dbReference>
<dbReference type="PANTHER" id="PTHR43775">
    <property type="entry name" value="FATTY ACID SYNTHASE"/>
    <property type="match status" value="1"/>
</dbReference>
<dbReference type="Gene3D" id="3.40.366.10">
    <property type="entry name" value="Malonyl-Coenzyme A Acyl Carrier Protein, domain 2"/>
    <property type="match status" value="1"/>
</dbReference>
<feature type="region of interest" description="Disordered" evidence="7">
    <location>
        <begin position="1"/>
        <end position="37"/>
    </location>
</feature>
<dbReference type="InterPro" id="IPR018201">
    <property type="entry name" value="Ketoacyl_synth_AS"/>
</dbReference>
<evidence type="ECO:0000313" key="12">
    <source>
        <dbReference type="Proteomes" id="UP000030104"/>
    </source>
</evidence>
<dbReference type="InterPro" id="IPR020841">
    <property type="entry name" value="PKS_Beta-ketoAc_synthase_dom"/>
</dbReference>
<dbReference type="Pfam" id="PF00109">
    <property type="entry name" value="ketoacyl-synt"/>
    <property type="match status" value="1"/>
</dbReference>
<dbReference type="CDD" id="cd05274">
    <property type="entry name" value="KR_FAS_SDR_x"/>
    <property type="match status" value="1"/>
</dbReference>
<feature type="compositionally biased region" description="Polar residues" evidence="7">
    <location>
        <begin position="1"/>
        <end position="10"/>
    </location>
</feature>
<dbReference type="EC" id="2.3.1.165" evidence="5"/>
<dbReference type="Pfam" id="PF08659">
    <property type="entry name" value="KR"/>
    <property type="match status" value="1"/>
</dbReference>
<dbReference type="InterPro" id="IPR016036">
    <property type="entry name" value="Malonyl_transacylase_ACP-bd"/>
</dbReference>
<dbReference type="Proteomes" id="UP000030104">
    <property type="component" value="Unassembled WGS sequence"/>
</dbReference>
<dbReference type="PROSITE" id="PS00606">
    <property type="entry name" value="KS3_1"/>
    <property type="match status" value="1"/>
</dbReference>
<keyword evidence="11" id="KW-0378">Hydrolase</keyword>
<dbReference type="SUPFAM" id="SSF51735">
    <property type="entry name" value="NAD(P)-binding Rossmann-fold domains"/>
    <property type="match status" value="2"/>
</dbReference>
<dbReference type="InterPro" id="IPR014030">
    <property type="entry name" value="Ketoacyl_synth_N"/>
</dbReference>
<dbReference type="GO" id="GO:0004312">
    <property type="term" value="F:fatty acid synthase activity"/>
    <property type="evidence" value="ECO:0007669"/>
    <property type="project" value="TreeGrafter"/>
</dbReference>
<feature type="active site" description="Proton acceptor; for dehydratase activity" evidence="6">
    <location>
        <position position="983"/>
    </location>
</feature>
<dbReference type="SMART" id="SM00826">
    <property type="entry name" value="PKS_DH"/>
    <property type="match status" value="1"/>
</dbReference>
<proteinExistence type="predicted"/>
<feature type="compositionally biased region" description="Polar residues" evidence="7">
    <location>
        <begin position="18"/>
        <end position="31"/>
    </location>
</feature>
<feature type="active site" description="Proton donor; for dehydratase activity" evidence="6">
    <location>
        <position position="1134"/>
    </location>
</feature>
<dbReference type="SUPFAM" id="SSF52151">
    <property type="entry name" value="FabD/lysophospholipase-like"/>
    <property type="match status" value="1"/>
</dbReference>
<dbReference type="InterPro" id="IPR036291">
    <property type="entry name" value="NAD(P)-bd_dom_sf"/>
</dbReference>
<evidence type="ECO:0000256" key="4">
    <source>
        <dbReference type="ARBA" id="ARBA00023268"/>
    </source>
</evidence>
<dbReference type="GO" id="GO:0006633">
    <property type="term" value="P:fatty acid biosynthetic process"/>
    <property type="evidence" value="ECO:0007669"/>
    <property type="project" value="InterPro"/>
</dbReference>
<dbReference type="InterPro" id="IPR049552">
    <property type="entry name" value="PKS_DH_N"/>
</dbReference>
<evidence type="ECO:0000256" key="1">
    <source>
        <dbReference type="ARBA" id="ARBA00022450"/>
    </source>
</evidence>